<dbReference type="Gene3D" id="3.30.930.10">
    <property type="entry name" value="Bira Bifunctional Protein, Domain 2"/>
    <property type="match status" value="1"/>
</dbReference>
<dbReference type="OrthoDB" id="201621at2759"/>
<dbReference type="Pfam" id="PF13812">
    <property type="entry name" value="PPR_3"/>
    <property type="match status" value="1"/>
</dbReference>
<dbReference type="PROSITE" id="PS51375">
    <property type="entry name" value="PPR"/>
    <property type="match status" value="10"/>
</dbReference>
<feature type="repeat" description="PPR" evidence="3">
    <location>
        <begin position="465"/>
        <end position="499"/>
    </location>
</feature>
<evidence type="ECO:0000256" key="1">
    <source>
        <dbReference type="ARBA" id="ARBA00007626"/>
    </source>
</evidence>
<feature type="repeat" description="PPR" evidence="3">
    <location>
        <begin position="324"/>
        <end position="358"/>
    </location>
</feature>
<dbReference type="AlphaFoldDB" id="A0A9N9B1U6"/>
<dbReference type="EMBL" id="CAJVPK010000802">
    <property type="protein sequence ID" value="CAG8550229.1"/>
    <property type="molecule type" value="Genomic_DNA"/>
</dbReference>
<keyword evidence="2" id="KW-0677">Repeat</keyword>
<gene>
    <name evidence="7" type="ORF">DEBURN_LOCUS7061</name>
</gene>
<feature type="repeat" description="PPR" evidence="3">
    <location>
        <begin position="721"/>
        <end position="755"/>
    </location>
</feature>
<dbReference type="Gene3D" id="1.25.40.10">
    <property type="entry name" value="Tetratricopeptide repeat domain"/>
    <property type="match status" value="5"/>
</dbReference>
<dbReference type="Pfam" id="PF17177">
    <property type="entry name" value="PPR_long"/>
    <property type="match status" value="1"/>
</dbReference>
<feature type="repeat" description="PPR" evidence="3">
    <location>
        <begin position="395"/>
        <end position="429"/>
    </location>
</feature>
<feature type="domain" description="PROP1-like PPR" evidence="5">
    <location>
        <begin position="302"/>
        <end position="430"/>
    </location>
</feature>
<dbReference type="InterPro" id="IPR033443">
    <property type="entry name" value="PROP1-like_PPR_dom"/>
</dbReference>
<dbReference type="InterPro" id="IPR011990">
    <property type="entry name" value="TPR-like_helical_dom_sf"/>
</dbReference>
<dbReference type="Pfam" id="PF13041">
    <property type="entry name" value="PPR_2"/>
    <property type="match status" value="2"/>
</dbReference>
<keyword evidence="8" id="KW-1185">Reference proteome</keyword>
<dbReference type="InterPro" id="IPR004143">
    <property type="entry name" value="BPL_LPL_catalytic"/>
</dbReference>
<evidence type="ECO:0000313" key="8">
    <source>
        <dbReference type="Proteomes" id="UP000789706"/>
    </source>
</evidence>
<evidence type="ECO:0000256" key="2">
    <source>
        <dbReference type="ARBA" id="ARBA00022737"/>
    </source>
</evidence>
<dbReference type="InterPro" id="IPR045864">
    <property type="entry name" value="aa-tRNA-synth_II/BPL/LPL"/>
</dbReference>
<dbReference type="PANTHER" id="PTHR46128">
    <property type="entry name" value="MITOCHONDRIAL GROUP I INTRON SPLICING FACTOR CCM1"/>
    <property type="match status" value="1"/>
</dbReference>
<dbReference type="Pfam" id="PF21948">
    <property type="entry name" value="LplA-B_cat"/>
    <property type="match status" value="1"/>
</dbReference>
<feature type="region of interest" description="Disordered" evidence="4">
    <location>
        <begin position="58"/>
        <end position="91"/>
    </location>
</feature>
<dbReference type="InterPro" id="IPR050872">
    <property type="entry name" value="PPR_P_subfamily"/>
</dbReference>
<protein>
    <submittedName>
        <fullName evidence="7">4232_t:CDS:1</fullName>
    </submittedName>
</protein>
<proteinExistence type="inferred from homology"/>
<evidence type="ECO:0000256" key="3">
    <source>
        <dbReference type="PROSITE-ProRule" id="PRU00708"/>
    </source>
</evidence>
<evidence type="ECO:0000256" key="4">
    <source>
        <dbReference type="SAM" id="MobiDB-lite"/>
    </source>
</evidence>
<accession>A0A9N9B1U6</accession>
<feature type="domain" description="BPL/LPL catalytic" evidence="6">
    <location>
        <begin position="966"/>
        <end position="1109"/>
    </location>
</feature>
<dbReference type="InterPro" id="IPR002885">
    <property type="entry name" value="PPR_rpt"/>
</dbReference>
<evidence type="ECO:0000259" key="5">
    <source>
        <dbReference type="Pfam" id="PF17177"/>
    </source>
</evidence>
<dbReference type="Gene3D" id="3.30.390.50">
    <property type="entry name" value="CO dehydrogenase flavoprotein, C-terminal domain"/>
    <property type="match status" value="1"/>
</dbReference>
<feature type="repeat" description="PPR" evidence="3">
    <location>
        <begin position="641"/>
        <end position="675"/>
    </location>
</feature>
<feature type="repeat" description="PPR" evidence="3">
    <location>
        <begin position="535"/>
        <end position="569"/>
    </location>
</feature>
<dbReference type="Pfam" id="PF01535">
    <property type="entry name" value="PPR"/>
    <property type="match status" value="1"/>
</dbReference>
<dbReference type="PANTHER" id="PTHR46128:SF211">
    <property type="entry name" value="PENTACOTRIPEPTIDE-REPEAT REGION OF PRORP DOMAIN-CONTAINING PROTEIN"/>
    <property type="match status" value="1"/>
</dbReference>
<feature type="compositionally biased region" description="Low complexity" evidence="4">
    <location>
        <begin position="58"/>
        <end position="83"/>
    </location>
</feature>
<evidence type="ECO:0000259" key="6">
    <source>
        <dbReference type="Pfam" id="PF21948"/>
    </source>
</evidence>
<comment type="similarity">
    <text evidence="1">Belongs to the PPR family. P subfamily.</text>
</comment>
<reference evidence="7" key="1">
    <citation type="submission" date="2021-06" db="EMBL/GenBank/DDBJ databases">
        <authorList>
            <person name="Kallberg Y."/>
            <person name="Tangrot J."/>
            <person name="Rosling A."/>
        </authorList>
    </citation>
    <scope>NUCLEOTIDE SEQUENCE</scope>
    <source>
        <strain evidence="7">AZ414A</strain>
    </source>
</reference>
<evidence type="ECO:0000313" key="7">
    <source>
        <dbReference type="EMBL" id="CAG8550229.1"/>
    </source>
</evidence>
<name>A0A9N9B1U6_9GLOM</name>
<organism evidence="7 8">
    <name type="scientific">Diversispora eburnea</name>
    <dbReference type="NCBI Taxonomy" id="1213867"/>
    <lineage>
        <taxon>Eukaryota</taxon>
        <taxon>Fungi</taxon>
        <taxon>Fungi incertae sedis</taxon>
        <taxon>Mucoromycota</taxon>
        <taxon>Glomeromycotina</taxon>
        <taxon>Glomeromycetes</taxon>
        <taxon>Diversisporales</taxon>
        <taxon>Diversisporaceae</taxon>
        <taxon>Diversispora</taxon>
    </lineage>
</organism>
<feature type="repeat" description="PPR" evidence="3">
    <location>
        <begin position="359"/>
        <end position="393"/>
    </location>
</feature>
<dbReference type="Pfam" id="PF12854">
    <property type="entry name" value="PPR_1"/>
    <property type="match status" value="2"/>
</dbReference>
<dbReference type="NCBIfam" id="TIGR00756">
    <property type="entry name" value="PPR"/>
    <property type="match status" value="8"/>
</dbReference>
<sequence length="1252" mass="146603">MIYWQLNTFSRVSNFNYAIRKCNSKELNKGTFVAKNLFVKWKLKRTIENSFYSLIRNNSTNNGKNNNINNSINDSTNNSTNNTKNEDIINQDIENQDCNIEEIEEIEESHNSSWTKSFRNVLQTSTNINKIWNEYKLLVKNGNLKGTDKKFINRLLHSIKKFDKNRFSRLEKILIIYNDMKKENMTIGQTVRNYLIETYLENNYISKARIIFNEIRNMEGPLGVPFSTCPYHGRNDLSDVIEIFSLMHQKQIEPNGETKIILTDIFKFHIDHAIAIQWFNELMEKKLVNSEIVKEIVLELLRRNKFNEAIKIYEKMRSLDMIPIPYIYNSLIHNLGKQENIDKALELAKEMESLKIPFDTVTYNVLIKTYGLAENHEKTKELFEEMISKNETKPNIRTFKVILSTYAKLGKVNSALRALQKMSTLGLKPESTIYTALIELFAKVNDTKSMERVFSNMIMDKINPLDITYNILIFGYCRENDIYKAFQICRILITSGIEPDVRIYNALISLLAERKDPISSLILFNEMRTYGIKPDVYTFTNLIHAYTKGDDIRKAEEIFMDMEITGIKPKTFTYNVLLNAYVEKLDMKRAQNLYNEMLESLILPDLYTFCCLIDGFCKIGQLSIATSIFKHMQNNYKLDPDAHIYTVLIHHYLQQGDFKTAKTLYETMIKNRIKPTYVTYAVLIHGHARYGDLEFARRLITELINQSKSLNENLGERNEIPPTIFTPLMDAYAKLGQIDSARAIFDEMTTLGISHNAYAYVILMDAYRRIHNYEAVWQLWKSLLSVVIDALTEIERYDLIQEEWEKLKQEGFEFDSHNLNHYAQSFILSGKIKEACSIIDKNLMEGWYQQLEIWKHFDRKQSIISIKEQKRLLSLIDKFPHQKTLLMLADAMEKMKNQDWLKMHDITKTPASIVLVNEVEEEFPEEYMSFVQPWYLRFHAGHLRTNRSEAKFISRFYSSGFDNIKSNNPWKECNIHLLQKNKIPIIRRKSGGGTVFQDLDNSNYTLITPRQNFTRRYAAELVANTLKKRFNINAYVNKRYDIEIEGPYHHGTMLIDTDLNQIKDYLKVKKDNLISKGVKSVPSPVVNLRKYSSTVNHYSFCNAVWEEFKESYNDPIDNPINNPICEERRDEIHPIYVDENMIAEIPKIAKYREELESWNWTLGQTPEFTNEFEKNFSWAFFESKNGIITKVSLTASNVSNIEYKNLVTLLENSLKGNKYELSQAIFDNIITSSNNEHHKIIEDLGEWIIESL</sequence>
<comment type="caution">
    <text evidence="7">The sequence shown here is derived from an EMBL/GenBank/DDBJ whole genome shotgun (WGS) entry which is preliminary data.</text>
</comment>
<dbReference type="SUPFAM" id="SSF48452">
    <property type="entry name" value="TPR-like"/>
    <property type="match status" value="1"/>
</dbReference>
<feature type="repeat" description="PPR" evidence="3">
    <location>
        <begin position="605"/>
        <end position="635"/>
    </location>
</feature>
<dbReference type="Proteomes" id="UP000789706">
    <property type="component" value="Unassembled WGS sequence"/>
</dbReference>
<feature type="repeat" description="PPR" evidence="3">
    <location>
        <begin position="570"/>
        <end position="604"/>
    </location>
</feature>
<feature type="repeat" description="PPR" evidence="3">
    <location>
        <begin position="500"/>
        <end position="534"/>
    </location>
</feature>
<dbReference type="SUPFAM" id="SSF55681">
    <property type="entry name" value="Class II aaRS and biotin synthetases"/>
    <property type="match status" value="1"/>
</dbReference>